<keyword evidence="4 5" id="KW-0648">Protein biosynthesis</keyword>
<dbReference type="EMBL" id="PFBZ01000151">
    <property type="protein sequence ID" value="PIT86382.1"/>
    <property type="molecule type" value="Genomic_DNA"/>
</dbReference>
<dbReference type="NCBIfam" id="NF001859">
    <property type="entry name" value="PRK00591.1"/>
    <property type="match status" value="1"/>
</dbReference>
<dbReference type="Proteomes" id="UP000229362">
    <property type="component" value="Unassembled WGS sequence"/>
</dbReference>
<comment type="subcellular location">
    <subcellularLocation>
        <location evidence="5">Cytoplasm</location>
    </subcellularLocation>
</comment>
<dbReference type="Pfam" id="PF03462">
    <property type="entry name" value="PCRF"/>
    <property type="match status" value="1"/>
</dbReference>
<protein>
    <recommendedName>
        <fullName evidence="5 6">Peptide chain release factor 1</fullName>
        <shortName evidence="5">RF-1</shortName>
    </recommendedName>
</protein>
<dbReference type="NCBIfam" id="TIGR00019">
    <property type="entry name" value="prfA"/>
    <property type="match status" value="1"/>
</dbReference>
<evidence type="ECO:0000256" key="6">
    <source>
        <dbReference type="NCBIfam" id="TIGR00019"/>
    </source>
</evidence>
<feature type="domain" description="Peptide chain release factor" evidence="7">
    <location>
        <begin position="61"/>
        <end position="176"/>
    </location>
</feature>
<dbReference type="SMART" id="SM00937">
    <property type="entry name" value="PCRF"/>
    <property type="match status" value="1"/>
</dbReference>
<evidence type="ECO:0000256" key="5">
    <source>
        <dbReference type="HAMAP-Rule" id="MF_00093"/>
    </source>
</evidence>
<keyword evidence="5" id="KW-0963">Cytoplasm</keyword>
<dbReference type="InterPro" id="IPR005139">
    <property type="entry name" value="PCRF"/>
</dbReference>
<dbReference type="InterPro" id="IPR004373">
    <property type="entry name" value="RF-1"/>
</dbReference>
<organism evidence="8 9">
    <name type="scientific">Candidatus Magasanikbacteria bacterium CG10_big_fil_rev_8_21_14_0_10_43_6</name>
    <dbReference type="NCBI Taxonomy" id="1974650"/>
    <lineage>
        <taxon>Bacteria</taxon>
        <taxon>Candidatus Magasanikiibacteriota</taxon>
    </lineage>
</organism>
<comment type="caution">
    <text evidence="8">The sequence shown here is derived from an EMBL/GenBank/DDBJ whole genome shotgun (WGS) entry which is preliminary data.</text>
</comment>
<proteinExistence type="inferred from homology"/>
<gene>
    <name evidence="5" type="primary">prfA</name>
    <name evidence="8" type="ORF">COU33_03505</name>
</gene>
<evidence type="ECO:0000256" key="4">
    <source>
        <dbReference type="ARBA" id="ARBA00022917"/>
    </source>
</evidence>
<name>A0A2M6W0N7_9BACT</name>
<evidence type="ECO:0000256" key="1">
    <source>
        <dbReference type="ARBA" id="ARBA00002986"/>
    </source>
</evidence>
<evidence type="ECO:0000259" key="7">
    <source>
        <dbReference type="SMART" id="SM00937"/>
    </source>
</evidence>
<dbReference type="PANTHER" id="PTHR43804:SF7">
    <property type="entry name" value="LD18447P"/>
    <property type="match status" value="1"/>
</dbReference>
<dbReference type="GO" id="GO:0005737">
    <property type="term" value="C:cytoplasm"/>
    <property type="evidence" value="ECO:0007669"/>
    <property type="project" value="UniProtKB-SubCell"/>
</dbReference>
<dbReference type="PANTHER" id="PTHR43804">
    <property type="entry name" value="LD18447P"/>
    <property type="match status" value="1"/>
</dbReference>
<dbReference type="Gene3D" id="6.10.140.1950">
    <property type="match status" value="1"/>
</dbReference>
<feature type="modified residue" description="N5-methylglutamine" evidence="5">
    <location>
        <position position="232"/>
    </location>
</feature>
<dbReference type="SUPFAM" id="SSF75620">
    <property type="entry name" value="Release factor"/>
    <property type="match status" value="1"/>
</dbReference>
<evidence type="ECO:0000256" key="2">
    <source>
        <dbReference type="ARBA" id="ARBA00010835"/>
    </source>
</evidence>
<comment type="function">
    <text evidence="1 5">Peptide chain release factor 1 directs the termination of translation in response to the peptide chain termination codons UAG and UAA.</text>
</comment>
<dbReference type="FunFam" id="3.30.160.20:FF:000004">
    <property type="entry name" value="Peptide chain release factor 1"/>
    <property type="match status" value="1"/>
</dbReference>
<dbReference type="Pfam" id="PF00472">
    <property type="entry name" value="RF-1"/>
    <property type="match status" value="1"/>
</dbReference>
<dbReference type="AlphaFoldDB" id="A0A2M6W0N7"/>
<evidence type="ECO:0000313" key="9">
    <source>
        <dbReference type="Proteomes" id="UP000229362"/>
    </source>
</evidence>
<dbReference type="Gene3D" id="3.30.70.1660">
    <property type="match status" value="1"/>
</dbReference>
<sequence>MIQKYIDIQYRFREIEGALSNPDVTSDTQKLQDISKEYSDLRDIVEEITRLETIEDAIAQAKALLAGDDADMKAMAEDELHTLTPQLETQEKKLAELTRPTDPMDKKNVIVEIRAGAGGDEAALFAGDLMRMYMRYAESKKWKTTLLDESQNETGGYKEAIFSIEGTHVYKDMKYEMGVHRVQRIPQTEKQGRIHTSTASVAVLPEVEETEIDINPADIRVDTYCASGNGGQSVNTTYSAVRVTHIPTGIVAQCQDEKSQTQNKIKAMAVLRARIYEAEEAKKRAKLEATRKSQIGTGDRSEKIRTYNYPQDRITDHRIGESWNNIPTILEGDIGEIIEKLRNADYTAMDSE</sequence>
<dbReference type="GO" id="GO:0016149">
    <property type="term" value="F:translation release factor activity, codon specific"/>
    <property type="evidence" value="ECO:0007669"/>
    <property type="project" value="UniProtKB-UniRule"/>
</dbReference>
<dbReference type="InterPro" id="IPR000352">
    <property type="entry name" value="Pep_chain_release_fac_I"/>
</dbReference>
<accession>A0A2M6W0N7</accession>
<evidence type="ECO:0000313" key="8">
    <source>
        <dbReference type="EMBL" id="PIT86382.1"/>
    </source>
</evidence>
<comment type="similarity">
    <text evidence="2 5">Belongs to the prokaryotic/mitochondrial release factor family.</text>
</comment>
<evidence type="ECO:0000256" key="3">
    <source>
        <dbReference type="ARBA" id="ARBA00022481"/>
    </source>
</evidence>
<reference evidence="9" key="1">
    <citation type="submission" date="2017-09" db="EMBL/GenBank/DDBJ databases">
        <title>Depth-based differentiation of microbial function through sediment-hosted aquifers and enrichment of novel symbionts in the deep terrestrial subsurface.</title>
        <authorList>
            <person name="Probst A.J."/>
            <person name="Ladd B."/>
            <person name="Jarett J.K."/>
            <person name="Geller-Mcgrath D.E."/>
            <person name="Sieber C.M.K."/>
            <person name="Emerson J.B."/>
            <person name="Anantharaman K."/>
            <person name="Thomas B.C."/>
            <person name="Malmstrom R."/>
            <person name="Stieglmeier M."/>
            <person name="Klingl A."/>
            <person name="Woyke T."/>
            <person name="Ryan C.M."/>
            <person name="Banfield J.F."/>
        </authorList>
    </citation>
    <scope>NUCLEOTIDE SEQUENCE [LARGE SCALE GENOMIC DNA]</scope>
</reference>
<comment type="PTM">
    <text evidence="5">Methylated by PrmC. Methylation increases the termination efficiency of RF1.</text>
</comment>
<dbReference type="FunFam" id="3.30.70.1660:FF:000002">
    <property type="entry name" value="Peptide chain release factor 1"/>
    <property type="match status" value="1"/>
</dbReference>
<dbReference type="Gene3D" id="3.30.160.20">
    <property type="match status" value="1"/>
</dbReference>
<dbReference type="InterPro" id="IPR045853">
    <property type="entry name" value="Pep_chain_release_fac_I_sf"/>
</dbReference>
<dbReference type="HAMAP" id="MF_00093">
    <property type="entry name" value="Rel_fac_1"/>
    <property type="match status" value="1"/>
</dbReference>
<keyword evidence="3 5" id="KW-0488">Methylation</keyword>
<dbReference type="InterPro" id="IPR050057">
    <property type="entry name" value="Prokaryotic/Mito_RF"/>
</dbReference>